<proteinExistence type="predicted"/>
<organism evidence="2 3">
    <name type="scientific">Polypedilum vanderplanki</name>
    <name type="common">Sleeping chironomid midge</name>
    <dbReference type="NCBI Taxonomy" id="319348"/>
    <lineage>
        <taxon>Eukaryota</taxon>
        <taxon>Metazoa</taxon>
        <taxon>Ecdysozoa</taxon>
        <taxon>Arthropoda</taxon>
        <taxon>Hexapoda</taxon>
        <taxon>Insecta</taxon>
        <taxon>Pterygota</taxon>
        <taxon>Neoptera</taxon>
        <taxon>Endopterygota</taxon>
        <taxon>Diptera</taxon>
        <taxon>Nematocera</taxon>
        <taxon>Chironomoidea</taxon>
        <taxon>Chironomidae</taxon>
        <taxon>Chironominae</taxon>
        <taxon>Polypedilum</taxon>
        <taxon>Polypedilum</taxon>
    </lineage>
</organism>
<comment type="caution">
    <text evidence="2">The sequence shown here is derived from an EMBL/GenBank/DDBJ whole genome shotgun (WGS) entry which is preliminary data.</text>
</comment>
<evidence type="ECO:0000313" key="3">
    <source>
        <dbReference type="Proteomes" id="UP001107558"/>
    </source>
</evidence>
<dbReference type="AlphaFoldDB" id="A0A9J6C3X2"/>
<dbReference type="InterPro" id="IPR010736">
    <property type="entry name" value="SHIPPO-rpt"/>
</dbReference>
<reference evidence="2" key="1">
    <citation type="submission" date="2021-03" db="EMBL/GenBank/DDBJ databases">
        <title>Chromosome level genome of the anhydrobiotic midge Polypedilum vanderplanki.</title>
        <authorList>
            <person name="Yoshida Y."/>
            <person name="Kikawada T."/>
            <person name="Gusev O."/>
        </authorList>
    </citation>
    <scope>NUCLEOTIDE SEQUENCE</scope>
    <source>
        <strain evidence="2">NIAS01</strain>
        <tissue evidence="2">Whole body or cell culture</tissue>
    </source>
</reference>
<sequence length="171" mass="19480">MEFIYSFISEGMDKRPAYGFSQKLRAAVEKQYITPSPLDYQSETVTSRHQKGFTFGHRPRTNYVRDFDLPSPCEYFIGDLPSRPPNAPTFGVKPRSRRPISHSPGPKYYPQTQKCSLNKKPGSVFGTESRRSNFQPKDGPGPGEYNTNKSNFSRYNGRGFSFGMRFPTLIS</sequence>
<gene>
    <name evidence="2" type="ORF">PVAND_006524</name>
</gene>
<accession>A0A9J6C3X2</accession>
<protein>
    <submittedName>
        <fullName evidence="2">Uncharacterized protein</fullName>
    </submittedName>
</protein>
<dbReference type="OrthoDB" id="10559951at2759"/>
<dbReference type="Pfam" id="PF07004">
    <property type="entry name" value="SHIPPO-rpt"/>
    <property type="match status" value="2"/>
</dbReference>
<name>A0A9J6C3X2_POLVA</name>
<dbReference type="Proteomes" id="UP001107558">
    <property type="component" value="Chromosome 2"/>
</dbReference>
<feature type="region of interest" description="Disordered" evidence="1">
    <location>
        <begin position="84"/>
        <end position="152"/>
    </location>
</feature>
<evidence type="ECO:0000313" key="2">
    <source>
        <dbReference type="EMBL" id="KAG5676711.1"/>
    </source>
</evidence>
<evidence type="ECO:0000256" key="1">
    <source>
        <dbReference type="SAM" id="MobiDB-lite"/>
    </source>
</evidence>
<dbReference type="EMBL" id="JADBJN010000002">
    <property type="protein sequence ID" value="KAG5676711.1"/>
    <property type="molecule type" value="Genomic_DNA"/>
</dbReference>
<keyword evidence="3" id="KW-1185">Reference proteome</keyword>